<dbReference type="Proteomes" id="UP001217963">
    <property type="component" value="Chromosome III"/>
</dbReference>
<name>A0A9Q9C949_ENCHE</name>
<accession>A0A9Q9C949</accession>
<organism evidence="5 7">
    <name type="scientific">Encephalitozoon hellem</name>
    <name type="common">Microsporidian parasite</name>
    <dbReference type="NCBI Taxonomy" id="27973"/>
    <lineage>
        <taxon>Eukaryota</taxon>
        <taxon>Fungi</taxon>
        <taxon>Fungi incertae sedis</taxon>
        <taxon>Microsporidia</taxon>
        <taxon>Unikaryonidae</taxon>
        <taxon>Encephalitozoon</taxon>
    </lineage>
</organism>
<protein>
    <submittedName>
        <fullName evidence="6">Ribosomal protein S16</fullName>
    </submittedName>
    <submittedName>
        <fullName evidence="5">Ribosomal protein S9</fullName>
    </submittedName>
</protein>
<dbReference type="Gene3D" id="3.30.230.10">
    <property type="match status" value="1"/>
</dbReference>
<dbReference type="OrthoDB" id="426865at2759"/>
<dbReference type="InterPro" id="IPR000754">
    <property type="entry name" value="Ribosomal_uS9"/>
</dbReference>
<dbReference type="SUPFAM" id="SSF54211">
    <property type="entry name" value="Ribosomal protein S5 domain 2-like"/>
    <property type="match status" value="1"/>
</dbReference>
<keyword evidence="3" id="KW-0687">Ribonucleoprotein</keyword>
<dbReference type="EMBL" id="CP075149">
    <property type="protein sequence ID" value="UTX42722.1"/>
    <property type="molecule type" value="Genomic_DNA"/>
</dbReference>
<dbReference type="PANTHER" id="PTHR21569">
    <property type="entry name" value="RIBOSOMAL PROTEIN S9"/>
    <property type="match status" value="1"/>
</dbReference>
<dbReference type="GO" id="GO:0003723">
    <property type="term" value="F:RNA binding"/>
    <property type="evidence" value="ECO:0007669"/>
    <property type="project" value="TreeGrafter"/>
</dbReference>
<dbReference type="Proteomes" id="UP001059546">
    <property type="component" value="Chromosome III"/>
</dbReference>
<evidence type="ECO:0000313" key="6">
    <source>
        <dbReference type="EMBL" id="WEL38181.1"/>
    </source>
</evidence>
<dbReference type="PANTHER" id="PTHR21569:SF16">
    <property type="entry name" value="RIBOSOMAL PROTEIN S16"/>
    <property type="match status" value="1"/>
</dbReference>
<evidence type="ECO:0000313" key="5">
    <source>
        <dbReference type="EMBL" id="UTX42722.1"/>
    </source>
</evidence>
<evidence type="ECO:0000256" key="3">
    <source>
        <dbReference type="ARBA" id="ARBA00023274"/>
    </source>
</evidence>
<comment type="similarity">
    <text evidence="1">Belongs to the universal ribosomal protein uS9 family.</text>
</comment>
<reference evidence="6 8" key="2">
    <citation type="submission" date="2023-02" db="EMBL/GenBank/DDBJ databases">
        <title>Encephalitozoon hellem ATCC 50451 complete genome.</title>
        <authorList>
            <person name="Mascarenhas dos Santos A.C."/>
            <person name="Julian A.T."/>
            <person name="Pombert J.-F."/>
        </authorList>
    </citation>
    <scope>NUCLEOTIDE SEQUENCE [LARGE SCALE GENOMIC DNA]</scope>
    <source>
        <strain evidence="6 8">ATCC 50451</strain>
    </source>
</reference>
<dbReference type="GO" id="GO:0022627">
    <property type="term" value="C:cytosolic small ribosomal subunit"/>
    <property type="evidence" value="ECO:0007669"/>
    <property type="project" value="TreeGrafter"/>
</dbReference>
<dbReference type="InterPro" id="IPR020568">
    <property type="entry name" value="Ribosomal_Su5_D2-typ_SF"/>
</dbReference>
<evidence type="ECO:0000256" key="2">
    <source>
        <dbReference type="ARBA" id="ARBA00022980"/>
    </source>
</evidence>
<gene>
    <name evidence="5" type="ORF">GPU96_03g04420</name>
    <name evidence="6" type="ORF">PFJ87_03g00370</name>
</gene>
<evidence type="ECO:0000313" key="8">
    <source>
        <dbReference type="Proteomes" id="UP001217963"/>
    </source>
</evidence>
<dbReference type="Pfam" id="PF00380">
    <property type="entry name" value="Ribosomal_S9"/>
    <property type="match status" value="1"/>
</dbReference>
<proteinExistence type="inferred from homology"/>
<dbReference type="InterPro" id="IPR014721">
    <property type="entry name" value="Ribsml_uS5_D2-typ_fold_subgr"/>
</dbReference>
<sequence>MSRSVKSVTTLGRKKRAIATCVCTYSGEFSIRINKVPFKLITNTLMIAKLKEIICIVEYANIKDLSFDITCKIGGEVSRVYAVRMAFSKAILAFYGNYLDEWKKQEIQKRLLDFDRFSLVADSRKREPKKFGGPGARARYQKSYR</sequence>
<feature type="region of interest" description="Disordered" evidence="4">
    <location>
        <begin position="125"/>
        <end position="145"/>
    </location>
</feature>
<evidence type="ECO:0000256" key="4">
    <source>
        <dbReference type="SAM" id="MobiDB-lite"/>
    </source>
</evidence>
<keyword evidence="2 5" id="KW-0689">Ribosomal protein</keyword>
<dbReference type="GO" id="GO:0006412">
    <property type="term" value="P:translation"/>
    <property type="evidence" value="ECO:0007669"/>
    <property type="project" value="InterPro"/>
</dbReference>
<dbReference type="AlphaFoldDB" id="A0A9Q9C949"/>
<dbReference type="GO" id="GO:0000462">
    <property type="term" value="P:maturation of SSU-rRNA from tricistronic rRNA transcript (SSU-rRNA, 5.8S rRNA, LSU-rRNA)"/>
    <property type="evidence" value="ECO:0007669"/>
    <property type="project" value="TreeGrafter"/>
</dbReference>
<keyword evidence="8" id="KW-1185">Reference proteome</keyword>
<reference evidence="5" key="1">
    <citation type="submission" date="2021-05" db="EMBL/GenBank/DDBJ databases">
        <title>Encephalitozoon hellem ATCC 50604 Complete Genome.</title>
        <authorList>
            <person name="Mascarenhas dos Santos A.C."/>
            <person name="Julian A.T."/>
            <person name="Pombert J.-F."/>
        </authorList>
    </citation>
    <scope>NUCLEOTIDE SEQUENCE</scope>
    <source>
        <strain evidence="5">ATCC 50604</strain>
    </source>
</reference>
<dbReference type="GO" id="GO:0003735">
    <property type="term" value="F:structural constituent of ribosome"/>
    <property type="evidence" value="ECO:0007669"/>
    <property type="project" value="InterPro"/>
</dbReference>
<dbReference type="EMBL" id="CP119064">
    <property type="protein sequence ID" value="WEL38181.1"/>
    <property type="molecule type" value="Genomic_DNA"/>
</dbReference>
<evidence type="ECO:0000313" key="7">
    <source>
        <dbReference type="Proteomes" id="UP001059546"/>
    </source>
</evidence>
<evidence type="ECO:0000256" key="1">
    <source>
        <dbReference type="ARBA" id="ARBA00005251"/>
    </source>
</evidence>